<comment type="caution">
    <text evidence="2">The sequence shown here is derived from an EMBL/GenBank/DDBJ whole genome shotgun (WGS) entry which is preliminary data.</text>
</comment>
<dbReference type="AlphaFoldDB" id="A0A4R2EZM1"/>
<evidence type="ECO:0000313" key="2">
    <source>
        <dbReference type="EMBL" id="TCN76307.1"/>
    </source>
</evidence>
<feature type="transmembrane region" description="Helical" evidence="1">
    <location>
        <begin position="112"/>
        <end position="129"/>
    </location>
</feature>
<dbReference type="InterPro" id="IPR021125">
    <property type="entry name" value="DUF2127"/>
</dbReference>
<name>A0A4R2EZM1_9GAMM</name>
<dbReference type="Proteomes" id="UP000294832">
    <property type="component" value="Unassembled WGS sequence"/>
</dbReference>
<sequence length="168" mass="18486">MFSDFVFGDFVSEVMMVKADKGLRAVALLEASKGVLSLIVGLGIHALAGKDLKQSCELLLTHLHLNPASHLPGIFLHAAESLGNINLTLIAFGALVYSCIRFVEAYGLWHSMVWTEWFALVSGGIYLPFEAYEVVVHHNLLSIATLAVNLLIVGYMAWLLRRKPAIEH</sequence>
<dbReference type="RefSeq" id="WP_243692021.1">
    <property type="nucleotide sequence ID" value="NZ_SLWF01000057.1"/>
</dbReference>
<dbReference type="EMBL" id="SLWF01000057">
    <property type="protein sequence ID" value="TCN76307.1"/>
    <property type="molecule type" value="Genomic_DNA"/>
</dbReference>
<protein>
    <submittedName>
        <fullName evidence="2">Uncharacterized membrane protein (DUF2068 family)</fullName>
    </submittedName>
</protein>
<keyword evidence="1" id="KW-0812">Transmembrane</keyword>
<organism evidence="2 3">
    <name type="scientific">Shewanella fodinae</name>
    <dbReference type="NCBI Taxonomy" id="552357"/>
    <lineage>
        <taxon>Bacteria</taxon>
        <taxon>Pseudomonadati</taxon>
        <taxon>Pseudomonadota</taxon>
        <taxon>Gammaproteobacteria</taxon>
        <taxon>Alteromonadales</taxon>
        <taxon>Shewanellaceae</taxon>
        <taxon>Shewanella</taxon>
    </lineage>
</organism>
<gene>
    <name evidence="2" type="ORF">EDC91_1571</name>
</gene>
<feature type="transmembrane region" description="Helical" evidence="1">
    <location>
        <begin position="141"/>
        <end position="160"/>
    </location>
</feature>
<reference evidence="2 3" key="1">
    <citation type="submission" date="2019-03" db="EMBL/GenBank/DDBJ databases">
        <title>Freshwater and sediment microbial communities from various areas in North America, analyzing microbe dynamics in response to fracking.</title>
        <authorList>
            <person name="Lamendella R."/>
        </authorList>
    </citation>
    <scope>NUCLEOTIDE SEQUENCE [LARGE SCALE GENOMIC DNA]</scope>
    <source>
        <strain evidence="2 3">74A</strain>
    </source>
</reference>
<evidence type="ECO:0000313" key="3">
    <source>
        <dbReference type="Proteomes" id="UP000294832"/>
    </source>
</evidence>
<keyword evidence="3" id="KW-1185">Reference proteome</keyword>
<keyword evidence="1" id="KW-0472">Membrane</keyword>
<feature type="transmembrane region" description="Helical" evidence="1">
    <location>
        <begin position="81"/>
        <end position="100"/>
    </location>
</feature>
<proteinExistence type="predicted"/>
<accession>A0A4R2EZM1</accession>
<dbReference type="Pfam" id="PF09900">
    <property type="entry name" value="DUF2127"/>
    <property type="match status" value="1"/>
</dbReference>
<keyword evidence="1" id="KW-1133">Transmembrane helix</keyword>
<evidence type="ECO:0000256" key="1">
    <source>
        <dbReference type="SAM" id="Phobius"/>
    </source>
</evidence>